<evidence type="ECO:0000313" key="2">
    <source>
        <dbReference type="EMBL" id="RFU67584.1"/>
    </source>
</evidence>
<keyword evidence="2" id="KW-0808">Transferase</keyword>
<dbReference type="GO" id="GO:0016747">
    <property type="term" value="F:acyltransferase activity, transferring groups other than amino-acyl groups"/>
    <property type="evidence" value="ECO:0007669"/>
    <property type="project" value="InterPro"/>
</dbReference>
<dbReference type="Pfam" id="PF00583">
    <property type="entry name" value="Acetyltransf_1"/>
    <property type="match status" value="1"/>
</dbReference>
<protein>
    <submittedName>
        <fullName evidence="2">GNAT family N-acetyltransferase</fullName>
    </submittedName>
</protein>
<reference evidence="2 3" key="1">
    <citation type="submission" date="2018-08" db="EMBL/GenBank/DDBJ databases">
        <title>Bacillus chawlae sp. nov., Bacillus glennii sp. nov., and Bacillus saganii sp. nov. Isolated from the Vehicle Assembly Building at Kennedy Space Center where the Viking Spacecraft were Assembled.</title>
        <authorList>
            <person name="Seuylemezian A."/>
            <person name="Vaishampayan P."/>
        </authorList>
    </citation>
    <scope>NUCLEOTIDE SEQUENCE [LARGE SCALE GENOMIC DNA]</scope>
    <source>
        <strain evidence="2 3">V47-23a</strain>
    </source>
</reference>
<evidence type="ECO:0000313" key="3">
    <source>
        <dbReference type="Proteomes" id="UP000264541"/>
    </source>
</evidence>
<dbReference type="EMBL" id="QVTE01000041">
    <property type="protein sequence ID" value="RFU67584.1"/>
    <property type="molecule type" value="Genomic_DNA"/>
</dbReference>
<proteinExistence type="predicted"/>
<gene>
    <name evidence="2" type="ORF">D0469_14330</name>
</gene>
<dbReference type="SUPFAM" id="SSF55729">
    <property type="entry name" value="Acyl-CoA N-acyltransferases (Nat)"/>
    <property type="match status" value="1"/>
</dbReference>
<dbReference type="InterPro" id="IPR016181">
    <property type="entry name" value="Acyl_CoA_acyltransferase"/>
</dbReference>
<dbReference type="RefSeq" id="WP_117327430.1">
    <property type="nucleotide sequence ID" value="NZ_QVTE01000041.1"/>
</dbReference>
<dbReference type="Proteomes" id="UP000264541">
    <property type="component" value="Unassembled WGS sequence"/>
</dbReference>
<comment type="caution">
    <text evidence="2">The sequence shown here is derived from an EMBL/GenBank/DDBJ whole genome shotgun (WGS) entry which is preliminary data.</text>
</comment>
<keyword evidence="3" id="KW-1185">Reference proteome</keyword>
<organism evidence="2 3">
    <name type="scientific">Peribacillus saganii</name>
    <dbReference type="NCBI Taxonomy" id="2303992"/>
    <lineage>
        <taxon>Bacteria</taxon>
        <taxon>Bacillati</taxon>
        <taxon>Bacillota</taxon>
        <taxon>Bacilli</taxon>
        <taxon>Bacillales</taxon>
        <taxon>Bacillaceae</taxon>
        <taxon>Peribacillus</taxon>
    </lineage>
</organism>
<name>A0A372LL97_9BACI</name>
<dbReference type="InterPro" id="IPR000182">
    <property type="entry name" value="GNAT_dom"/>
</dbReference>
<dbReference type="OrthoDB" id="66776at2"/>
<accession>A0A372LL97</accession>
<feature type="domain" description="N-acetyltransferase" evidence="1">
    <location>
        <begin position="8"/>
        <end position="59"/>
    </location>
</feature>
<evidence type="ECO:0000259" key="1">
    <source>
        <dbReference type="Pfam" id="PF00583"/>
    </source>
</evidence>
<dbReference type="AlphaFoldDB" id="A0A372LL97"/>
<dbReference type="Gene3D" id="3.40.630.30">
    <property type="match status" value="1"/>
</dbReference>
<sequence length="59" mass="6781">MLLRAFSISHADQGKGYADQGLLWLTEFVKEHFPHIEEIVLAVNARNIRAKHLYLKSGF</sequence>